<dbReference type="OMA" id="MILFAHA"/>
<dbReference type="OrthoDB" id="73323at2759"/>
<sequence>MSTDDDGDVDFDAAFDDLFFSEPKPIGKTPEQNVLVSDDEWRLPPVEAPTPVAAPTPVTNAGNPFASLPHVESPLPPTIADPTLAPPPPAHTTSGPLGAAVRCTTLPSARDLPSGGTVATIGIRDDSEHEWDHLVSEKGVLATVHEGDETKPRYVRKSLSSVPEQHKSLGESQRQALWHTLHANGSVAALSIAPVKRVSMPTAHIVHEPRKGETLLHTIDLKLASFASYLGETKTLKTELEAAHLANAAYASKVAHLEESVAAHVSNEMQLRAYIQALESSVGALQDSAAAMEASQSKLLQAQVHWSKQRRLLQSSALRRIFDHATASVLRRVFTQWVTSVRRRQARLGLATNKMAMILFAHAEKRHGMDRGLHCLRSSGQLQAGEHRAAMATTMVKEYRRHARETSLQCMLLLMEAHSKQWRMKTLGTSFRRWRATSHDTTVRYRYRLYAFRRLNRWMQLRGLDTTRRALTTWRGSTQSNVLQSAIATASAQVHELHEAKECVFALSRQKAKVEESTRQLEHRLTEQTDVMTQLRGELQLSKHGFVAYVLRHIDRATGVRQWLLQWRAAARLSKATKSLDTRVASLETALDDQTKFAKSLDQYNKVLLADVERYQFVTHDTRIAVEALSKKLLREEARVAEIEAAHASLSTHMTALCTVDAAWALPQSLVQLGKDLVVDRLTQLFGIHADAPTTDGWTPQMSLDSCYELVQSTLAPAGAVTDTLDVLAPLGSYFSAAPLTLPVFVNGLHDYLRAMRDEASDPALQARLDGFWRHLLAPDENPEPSWARQNKLSDDILQNQEKLLAVLEHETAVVERAVLEKASLKHAYPSEAVPQIDLPVTDPSIAWYDLPQVGDLILAYERPLVALFVKYATHHPNSPTPVPAPHWGPLERQLQATLTATQPHAVAMHLQGALQCFQDLKLVPNAFTSEVVAEAFGVVTQHNDKVLSLQGFIQVFGACILHSYAVCPTPMSVREKLHKAWHDVDWSRVQVGGRHQKPIYVGADVETVLWPLFDYFATGGDAGDDGRISLTVAKFCRFLTEIAGVDKESCRTDGELMFRKAVRVGRGSTVVSRMVFDEFYLGIYYMHQLKDTTRRYESPGEALQEWMAQL</sequence>
<dbReference type="STRING" id="1156394.T0QQR6"/>
<evidence type="ECO:0000313" key="2">
    <source>
        <dbReference type="Proteomes" id="UP000030762"/>
    </source>
</evidence>
<dbReference type="AlphaFoldDB" id="T0QQR6"/>
<reference evidence="1 2" key="1">
    <citation type="submission" date="2012-04" db="EMBL/GenBank/DDBJ databases">
        <title>The Genome Sequence of Saprolegnia declina VS20.</title>
        <authorList>
            <consortium name="The Broad Institute Genome Sequencing Platform"/>
            <person name="Russ C."/>
            <person name="Nusbaum C."/>
            <person name="Tyler B."/>
            <person name="van West P."/>
            <person name="Dieguez-Uribeondo J."/>
            <person name="de Bruijn I."/>
            <person name="Tripathy S."/>
            <person name="Jiang R."/>
            <person name="Young S.K."/>
            <person name="Zeng Q."/>
            <person name="Gargeya S."/>
            <person name="Fitzgerald M."/>
            <person name="Haas B."/>
            <person name="Abouelleil A."/>
            <person name="Alvarado L."/>
            <person name="Arachchi H.M."/>
            <person name="Berlin A."/>
            <person name="Chapman S.B."/>
            <person name="Goldberg J."/>
            <person name="Griggs A."/>
            <person name="Gujja S."/>
            <person name="Hansen M."/>
            <person name="Howarth C."/>
            <person name="Imamovic A."/>
            <person name="Larimer J."/>
            <person name="McCowen C."/>
            <person name="Montmayeur A."/>
            <person name="Murphy C."/>
            <person name="Neiman D."/>
            <person name="Pearson M."/>
            <person name="Priest M."/>
            <person name="Roberts A."/>
            <person name="Saif S."/>
            <person name="Shea T."/>
            <person name="Sisk P."/>
            <person name="Sykes S."/>
            <person name="Wortman J."/>
            <person name="Nusbaum C."/>
            <person name="Birren B."/>
        </authorList>
    </citation>
    <scope>NUCLEOTIDE SEQUENCE [LARGE SCALE GENOMIC DNA]</scope>
    <source>
        <strain evidence="1 2">VS20</strain>
    </source>
</reference>
<organism evidence="1 2">
    <name type="scientific">Saprolegnia diclina (strain VS20)</name>
    <dbReference type="NCBI Taxonomy" id="1156394"/>
    <lineage>
        <taxon>Eukaryota</taxon>
        <taxon>Sar</taxon>
        <taxon>Stramenopiles</taxon>
        <taxon>Oomycota</taxon>
        <taxon>Saprolegniomycetes</taxon>
        <taxon>Saprolegniales</taxon>
        <taxon>Saprolegniaceae</taxon>
        <taxon>Saprolegnia</taxon>
    </lineage>
</organism>
<keyword evidence="2" id="KW-1185">Reference proteome</keyword>
<accession>T0QQR6</accession>
<dbReference type="Proteomes" id="UP000030762">
    <property type="component" value="Unassembled WGS sequence"/>
</dbReference>
<dbReference type="RefSeq" id="XP_008609243.1">
    <property type="nucleotide sequence ID" value="XM_008611021.1"/>
</dbReference>
<proteinExistence type="predicted"/>
<dbReference type="eggNOG" id="ENOG502QVI4">
    <property type="taxonomic scope" value="Eukaryota"/>
</dbReference>
<evidence type="ECO:0000313" key="1">
    <source>
        <dbReference type="EMBL" id="EQC37081.1"/>
    </source>
</evidence>
<protein>
    <submittedName>
        <fullName evidence="1">Uncharacterized protein</fullName>
    </submittedName>
</protein>
<dbReference type="EMBL" id="JH767145">
    <property type="protein sequence ID" value="EQC37081.1"/>
    <property type="molecule type" value="Genomic_DNA"/>
</dbReference>
<gene>
    <name evidence="1" type="ORF">SDRG_05308</name>
</gene>
<dbReference type="GeneID" id="19946035"/>
<dbReference type="InParanoid" id="T0QQR6"/>
<dbReference type="VEuPathDB" id="FungiDB:SDRG_05308"/>
<name>T0QQR6_SAPDV</name>